<evidence type="ECO:0000313" key="13">
    <source>
        <dbReference type="EMBL" id="ESA43280.1"/>
    </source>
</evidence>
<evidence type="ECO:0000256" key="7">
    <source>
        <dbReference type="ARBA" id="ARBA00023136"/>
    </source>
</evidence>
<evidence type="ECO:0000313" key="12">
    <source>
        <dbReference type="EMBL" id="ESA43279.1"/>
    </source>
</evidence>
<dbReference type="FunFam" id="1.20.120.1760:FF:000017">
    <property type="entry name" value="Phosphatidyl synthase"/>
    <property type="match status" value="1"/>
</dbReference>
<dbReference type="EMBL" id="CM002238">
    <property type="protein sequence ID" value="ESA43280.1"/>
    <property type="molecule type" value="Genomic_DNA"/>
</dbReference>
<dbReference type="InParanoid" id="U9W8C3"/>
<comment type="subcellular location">
    <subcellularLocation>
        <location evidence="1">Membrane</location>
        <topology evidence="1">Multi-pass membrane protein</topology>
    </subcellularLocation>
</comment>
<keyword evidence="8" id="KW-0594">Phospholipid biosynthesis</keyword>
<dbReference type="PANTHER" id="PTHR14269">
    <property type="entry name" value="CDP-DIACYLGLYCEROL--GLYCEROL-3-PHOSPHATE 3-PHOSPHATIDYLTRANSFERASE-RELATED"/>
    <property type="match status" value="1"/>
</dbReference>
<proteinExistence type="inferred from homology"/>
<dbReference type="SMR" id="U9W8C3"/>
<keyword evidence="4" id="KW-0812">Transmembrane</keyword>
<keyword evidence="9" id="KW-1208">Phospholipid metabolism</keyword>
<evidence type="ECO:0000256" key="9">
    <source>
        <dbReference type="ARBA" id="ARBA00023264"/>
    </source>
</evidence>
<dbReference type="VEuPathDB" id="FungiDB:NCU00135"/>
<keyword evidence="7" id="KW-0472">Membrane</keyword>
<evidence type="ECO:0000256" key="6">
    <source>
        <dbReference type="ARBA" id="ARBA00023098"/>
    </source>
</evidence>
<dbReference type="Proteomes" id="UP000001805">
    <property type="component" value="Chromosome 3, Linkage Group III"/>
</dbReference>
<dbReference type="GeneID" id="3872343"/>
<dbReference type="OrthoDB" id="10020554at2759"/>
<comment type="similarity">
    <text evidence="10">Belongs to the CDP-alcohol phosphatidyltransferase class-I family.</text>
</comment>
<keyword evidence="5" id="KW-1133">Transmembrane helix</keyword>
<evidence type="ECO:0000256" key="1">
    <source>
        <dbReference type="ARBA" id="ARBA00004141"/>
    </source>
</evidence>
<dbReference type="GO" id="GO:0005739">
    <property type="term" value="C:mitochondrion"/>
    <property type="evidence" value="ECO:0000318"/>
    <property type="project" value="GO_Central"/>
</dbReference>
<keyword evidence="14" id="KW-1185">Reference proteome</keyword>
<dbReference type="FunCoup" id="U9W8C3">
    <property type="interactions" value="353"/>
</dbReference>
<gene>
    <name evidence="13" type="ORF">NCU00135</name>
</gene>
<dbReference type="KEGG" id="ncr:NCU00135"/>
<dbReference type="GO" id="GO:0032049">
    <property type="term" value="P:cardiolipin biosynthetic process"/>
    <property type="evidence" value="ECO:0000318"/>
    <property type="project" value="GO_Central"/>
</dbReference>
<dbReference type="InterPro" id="IPR050324">
    <property type="entry name" value="CDP-alcohol_PTase-I"/>
</dbReference>
<dbReference type="GO" id="GO:0043337">
    <property type="term" value="F:cardiolipin synthase (CMP-forming)"/>
    <property type="evidence" value="ECO:0000318"/>
    <property type="project" value="GO_Central"/>
</dbReference>
<dbReference type="RefSeq" id="XP_011393763.1">
    <property type="nucleotide sequence ID" value="XM_011395461.1"/>
</dbReference>
<evidence type="ECO:0000256" key="5">
    <source>
        <dbReference type="ARBA" id="ARBA00022989"/>
    </source>
</evidence>
<dbReference type="InterPro" id="IPR048254">
    <property type="entry name" value="CDP_ALCOHOL_P_TRANSF_CS"/>
</dbReference>
<evidence type="ECO:0000256" key="11">
    <source>
        <dbReference type="SAM" id="MobiDB-lite"/>
    </source>
</evidence>
<reference evidence="13" key="2">
    <citation type="submission" date="2013-04" db="EMBL/GenBank/DDBJ databases">
        <title>The Genome Sequence of Neurospora crassa strain OR74A.</title>
        <authorList>
            <consortium name="The Broad Institute Genome Sequencing Platform"/>
            <person name="Galagan J."/>
            <person name="Henn M.R."/>
            <person name="Hood H."/>
            <person name="Radford A."/>
            <person name="Collins R.A."/>
            <person name="Walker B."/>
            <person name="Young S.K."/>
            <person name="Zeng Q."/>
            <person name="Gargeya S."/>
            <person name="Fitzgerald M."/>
            <person name="Haas B."/>
            <person name="Abouelleil A."/>
            <person name="Allen A.W."/>
            <person name="Alvarado L."/>
            <person name="Arachchi H.M."/>
            <person name="Berlin A."/>
            <person name="Chapman S.B."/>
            <person name="Chen Z."/>
            <person name="Gainer-Dewar J."/>
            <person name="Gnerre S."/>
            <person name="Goldberg J."/>
            <person name="Griggs A."/>
            <person name="Gujja S."/>
            <person name="Hansen M."/>
            <person name="Howarth C."/>
            <person name="Imamovic A."/>
            <person name="Ireland A."/>
            <person name="Larimer J.B."/>
            <person name="McCowan C."/>
            <person name="Murphy C."/>
            <person name="Pearson M.D."/>
            <person name="Poon T.W."/>
            <person name="Priest M."/>
            <person name="Roberts A."/>
            <person name="Saif S."/>
            <person name="Shea T.D."/>
            <person name="Sisk P."/>
            <person name="Shea T."/>
            <person name="Sykes S."/>
            <person name="Zucker J."/>
            <person name="Kodira C."/>
            <person name="Bowman B."/>
            <person name="Colot H."/>
            <person name="Ebbole D."/>
            <person name="Rasmussen C."/>
            <person name="Baker C."/>
            <person name="Kalkman E."/>
            <person name="Chen C.-H."/>
            <person name="Shi M."/>
            <person name="Mathur R."/>
            <person name="Lambreghts R."/>
            <person name="Collopy P."/>
            <person name="Mehra A."/>
            <person name="Schweredtfeger C."/>
            <person name="Hong C."/>
            <person name="Belden W."/>
            <person name="Glass N.L."/>
            <person name="Borkovich K."/>
            <person name="Dunlap J."/>
            <person name="Lander E."/>
            <person name="Wortman J."/>
            <person name="Nusbaum C."/>
            <person name="Sachs M."/>
            <person name="Birren B."/>
        </authorList>
    </citation>
    <scope>NUCLEOTIDE SEQUENCE</scope>
    <source>
        <strain evidence="13">OR74A</strain>
    </source>
</reference>
<dbReference type="GO" id="GO:0016020">
    <property type="term" value="C:membrane"/>
    <property type="evidence" value="ECO:0007669"/>
    <property type="project" value="UniProtKB-SubCell"/>
</dbReference>
<evidence type="ECO:0000256" key="4">
    <source>
        <dbReference type="ARBA" id="ARBA00022692"/>
    </source>
</evidence>
<dbReference type="EMBL" id="CM002238">
    <property type="protein sequence ID" value="ESA43279.1"/>
    <property type="molecule type" value="Genomic_DNA"/>
</dbReference>
<keyword evidence="3 10" id="KW-0808">Transferase</keyword>
<dbReference type="RefSeq" id="XP_011393762.1">
    <property type="nucleotide sequence ID" value="XM_011395460.1"/>
</dbReference>
<reference evidence="13 14" key="1">
    <citation type="journal article" date="2003" name="Nature">
        <title>The genome sequence of the filamentous fungus Neurospora crassa.</title>
        <authorList>
            <person name="Galagan J.E."/>
            <person name="Calvo S.E."/>
            <person name="Borkovich K.A."/>
            <person name="Selker E.U."/>
            <person name="Read N.D."/>
            <person name="Jaffe D."/>
            <person name="FitzHugh W."/>
            <person name="Ma L.J."/>
            <person name="Smirnov S."/>
            <person name="Purcell S."/>
            <person name="Rehman B."/>
            <person name="Elkins T."/>
            <person name="Engels R."/>
            <person name="Wang S."/>
            <person name="Nielsen C.B."/>
            <person name="Butler J."/>
            <person name="Endrizzi M."/>
            <person name="Qui D."/>
            <person name="Ianakiev P."/>
            <person name="Bell-Pedersen D."/>
            <person name="Nelson M.A."/>
            <person name="Werner-Washburne M."/>
            <person name="Selitrennikoff C.P."/>
            <person name="Kinsey J.A."/>
            <person name="Braun E.L."/>
            <person name="Zelter A."/>
            <person name="Schulte U."/>
            <person name="Kothe G.O."/>
            <person name="Jedd G."/>
            <person name="Mewes W."/>
            <person name="Staben C."/>
            <person name="Marcotte E."/>
            <person name="Greenberg D."/>
            <person name="Roy A."/>
            <person name="Foley K."/>
            <person name="Naylor J."/>
            <person name="Stange-Thomann N."/>
            <person name="Barrett R."/>
            <person name="Gnerre S."/>
            <person name="Kamal M."/>
            <person name="Kamvysselis M."/>
            <person name="Mauceli E."/>
            <person name="Bielke C."/>
            <person name="Rudd S."/>
            <person name="Frishman D."/>
            <person name="Krystofova S."/>
            <person name="Rasmussen C."/>
            <person name="Metzenberg R.L."/>
            <person name="Perkins D.D."/>
            <person name="Kroken S."/>
            <person name="Cogoni C."/>
            <person name="Macino G."/>
            <person name="Catcheside D."/>
            <person name="Li W."/>
            <person name="Pratt R.J."/>
            <person name="Osmani S.A."/>
            <person name="DeSouza C.P."/>
            <person name="Glass L."/>
            <person name="Orbach M.J."/>
            <person name="Berglund J.A."/>
            <person name="Voelker R."/>
            <person name="Yarden O."/>
            <person name="Plamann M."/>
            <person name="Seiler S."/>
            <person name="Dunlap J."/>
            <person name="Radford A."/>
            <person name="Aramayo R."/>
            <person name="Natvig D.O."/>
            <person name="Alex L.A."/>
            <person name="Mannhaupt G."/>
            <person name="Ebbole D.J."/>
            <person name="Freitag M."/>
            <person name="Paulsen I."/>
            <person name="Sachs M.S."/>
            <person name="Lander E.S."/>
            <person name="Nusbaum C."/>
            <person name="Birren B."/>
        </authorList>
    </citation>
    <scope>NUCLEOTIDE SEQUENCE [LARGE SCALE GENOMIC DNA]</scope>
    <source>
        <strain evidence="14">ATCC 24698 / 74-OR23-1A / CBS 708.71 / DSM 1257 / FGSC 987</strain>
        <strain evidence="13">OR74A</strain>
    </source>
</reference>
<organism evidence="13 14">
    <name type="scientific">Neurospora crassa (strain ATCC 24698 / 74-OR23-1A / CBS 708.71 / DSM 1257 / FGSC 987)</name>
    <dbReference type="NCBI Taxonomy" id="367110"/>
    <lineage>
        <taxon>Eukaryota</taxon>
        <taxon>Fungi</taxon>
        <taxon>Dikarya</taxon>
        <taxon>Ascomycota</taxon>
        <taxon>Pezizomycotina</taxon>
        <taxon>Sordariomycetes</taxon>
        <taxon>Sordariomycetidae</taxon>
        <taxon>Sordariales</taxon>
        <taxon>Sordariaceae</taxon>
        <taxon>Neurospora</taxon>
    </lineage>
</organism>
<dbReference type="PaxDb" id="5141-EFNCRP00000000001"/>
<dbReference type="PANTHER" id="PTHR14269:SF60">
    <property type="entry name" value="CARDIOLIPIN SYNTHASE (CMP-FORMING)"/>
    <property type="match status" value="1"/>
</dbReference>
<dbReference type="AlphaFoldDB" id="U9W8C3"/>
<dbReference type="STRING" id="367110.U9W8C3"/>
<sequence length="366" mass="40162">MRSSPHSFSSYTSTPITHFNMLRLNTSPLLGLRSASASLSQSMTSRPFVQQHRHQNGGLKTPIFLLQSHSLWQSCSARGRMNNGLSVAPAVRARHFTVSKWWRSQEDKSGPKPPSRLAKTTAALKAALPQTGAITKRENIHTIPNWLTFSRLVAAPFIGYCILHDHHAWTLGLFAYAGVTDLLDGWIARKWNQGTVVGTIIDPMADKTLMTVLTVALATKGLLPVWLAVIILGRDVALAISALYFRWISLPPPKTMARYWDFSLPSAEVRPTAISKYNTALQLGLMGLTTVAPVVPALDLAWSLMVMQYGVAVTTIWSGASYVYSKDAVKILTQPATPKGAEKEGNTKVVDEVEAKKVEDETATKQ</sequence>
<feature type="compositionally biased region" description="Basic and acidic residues" evidence="11">
    <location>
        <begin position="340"/>
        <end position="366"/>
    </location>
</feature>
<dbReference type="InterPro" id="IPR000462">
    <property type="entry name" value="CDP-OH_P_trans"/>
</dbReference>
<evidence type="ECO:0000313" key="14">
    <source>
        <dbReference type="Proteomes" id="UP000001805"/>
    </source>
</evidence>
<evidence type="ECO:0000256" key="3">
    <source>
        <dbReference type="ARBA" id="ARBA00022679"/>
    </source>
</evidence>
<keyword evidence="2" id="KW-0444">Lipid biosynthesis</keyword>
<evidence type="ECO:0000256" key="10">
    <source>
        <dbReference type="RuleBase" id="RU003750"/>
    </source>
</evidence>
<dbReference type="PROSITE" id="PS00379">
    <property type="entry name" value="CDP_ALCOHOL_P_TRANSF"/>
    <property type="match status" value="1"/>
</dbReference>
<protein>
    <submittedName>
        <fullName evidence="12 13">Phosphatidyl synthase</fullName>
    </submittedName>
</protein>
<dbReference type="InterPro" id="IPR043130">
    <property type="entry name" value="CDP-OH_PTrfase_TM_dom"/>
</dbReference>
<dbReference type="Pfam" id="PF01066">
    <property type="entry name" value="CDP-OH_P_transf"/>
    <property type="match status" value="1"/>
</dbReference>
<evidence type="ECO:0000256" key="8">
    <source>
        <dbReference type="ARBA" id="ARBA00023209"/>
    </source>
</evidence>
<evidence type="ECO:0000256" key="2">
    <source>
        <dbReference type="ARBA" id="ARBA00022516"/>
    </source>
</evidence>
<name>U9W8C3_NEUCR</name>
<dbReference type="Gene3D" id="1.20.120.1760">
    <property type="match status" value="1"/>
</dbReference>
<accession>U9W8C3</accession>
<feature type="region of interest" description="Disordered" evidence="11">
    <location>
        <begin position="335"/>
        <end position="366"/>
    </location>
</feature>
<keyword evidence="6" id="KW-0443">Lipid metabolism</keyword>